<protein>
    <recommendedName>
        <fullName evidence="4">HTH crp-type domain-containing protein</fullName>
    </recommendedName>
</protein>
<dbReference type="EMBL" id="BSDY01000004">
    <property type="protein sequence ID" value="GLI55643.1"/>
    <property type="molecule type" value="Genomic_DNA"/>
</dbReference>
<dbReference type="Pfam" id="PF13545">
    <property type="entry name" value="HTH_Crp_2"/>
    <property type="match status" value="1"/>
</dbReference>
<dbReference type="InterPro" id="IPR014710">
    <property type="entry name" value="RmlC-like_jellyroll"/>
</dbReference>
<comment type="caution">
    <text evidence="5">The sequence shown here is derived from an EMBL/GenBank/DDBJ whole genome shotgun (WGS) entry which is preliminary data.</text>
</comment>
<feature type="domain" description="HTH crp-type" evidence="4">
    <location>
        <begin position="160"/>
        <end position="204"/>
    </location>
</feature>
<dbReference type="GO" id="GO:0003677">
    <property type="term" value="F:DNA binding"/>
    <property type="evidence" value="ECO:0007669"/>
    <property type="project" value="UniProtKB-KW"/>
</dbReference>
<sequence>MERVFKELKKYIPEDVLNNLSIKEYHKGDLFCTREDKNIYVVLKGTVRGIRFHGMNEIYYPFLFKPGDSIGFLYSLKPYEKNWEVVVVSKTVEVIVFNPSIIEKYIMNDLKAFKYFVLNTMDAVERGMTSFFLRIYGGSEALFAYGLVNNEDKGRVAFESYTNLAKGLGISRSMLYRIIKKFVREGLIQKEKNEIIIKNKRGLIDVYKKYTY</sequence>
<evidence type="ECO:0000256" key="1">
    <source>
        <dbReference type="ARBA" id="ARBA00023015"/>
    </source>
</evidence>
<evidence type="ECO:0000256" key="2">
    <source>
        <dbReference type="ARBA" id="ARBA00023125"/>
    </source>
</evidence>
<keyword evidence="2" id="KW-0238">DNA-binding</keyword>
<proteinExistence type="predicted"/>
<dbReference type="Gene3D" id="1.10.10.10">
    <property type="entry name" value="Winged helix-like DNA-binding domain superfamily/Winged helix DNA-binding domain"/>
    <property type="match status" value="1"/>
</dbReference>
<keyword evidence="6" id="KW-1185">Reference proteome</keyword>
<evidence type="ECO:0000313" key="6">
    <source>
        <dbReference type="Proteomes" id="UP001144471"/>
    </source>
</evidence>
<dbReference type="RefSeq" id="WP_281834243.1">
    <property type="nucleotide sequence ID" value="NZ_BSDY01000004.1"/>
</dbReference>
<dbReference type="SUPFAM" id="SSF46785">
    <property type="entry name" value="Winged helix' DNA-binding domain"/>
    <property type="match status" value="1"/>
</dbReference>
<dbReference type="InterPro" id="IPR036390">
    <property type="entry name" value="WH_DNA-bd_sf"/>
</dbReference>
<dbReference type="InterPro" id="IPR012318">
    <property type="entry name" value="HTH_CRP"/>
</dbReference>
<evidence type="ECO:0000259" key="4">
    <source>
        <dbReference type="Pfam" id="PF13545"/>
    </source>
</evidence>
<accession>A0A9W6GI60</accession>
<keyword evidence="1" id="KW-0805">Transcription regulation</keyword>
<dbReference type="Proteomes" id="UP001144471">
    <property type="component" value="Unassembled WGS sequence"/>
</dbReference>
<dbReference type="AlphaFoldDB" id="A0A9W6GI60"/>
<gene>
    <name evidence="5" type="ORF">PM10SUCC1_11570</name>
</gene>
<evidence type="ECO:0000256" key="3">
    <source>
        <dbReference type="ARBA" id="ARBA00023163"/>
    </source>
</evidence>
<dbReference type="GO" id="GO:0006355">
    <property type="term" value="P:regulation of DNA-templated transcription"/>
    <property type="evidence" value="ECO:0007669"/>
    <property type="project" value="InterPro"/>
</dbReference>
<dbReference type="InterPro" id="IPR018490">
    <property type="entry name" value="cNMP-bd_dom_sf"/>
</dbReference>
<dbReference type="SUPFAM" id="SSF51206">
    <property type="entry name" value="cAMP-binding domain-like"/>
    <property type="match status" value="1"/>
</dbReference>
<evidence type="ECO:0000313" key="5">
    <source>
        <dbReference type="EMBL" id="GLI55643.1"/>
    </source>
</evidence>
<organism evidence="5 6">
    <name type="scientific">Propionigenium maris DSM 9537</name>
    <dbReference type="NCBI Taxonomy" id="1123000"/>
    <lineage>
        <taxon>Bacteria</taxon>
        <taxon>Fusobacteriati</taxon>
        <taxon>Fusobacteriota</taxon>
        <taxon>Fusobacteriia</taxon>
        <taxon>Fusobacteriales</taxon>
        <taxon>Fusobacteriaceae</taxon>
        <taxon>Propionigenium</taxon>
    </lineage>
</organism>
<name>A0A9W6GI60_9FUSO</name>
<keyword evidence="3" id="KW-0804">Transcription</keyword>
<dbReference type="Gene3D" id="2.60.120.10">
    <property type="entry name" value="Jelly Rolls"/>
    <property type="match status" value="1"/>
</dbReference>
<reference evidence="5" key="1">
    <citation type="submission" date="2022-12" db="EMBL/GenBank/DDBJ databases">
        <title>Reference genome sequencing for broad-spectrum identification of bacterial and archaeal isolates by mass spectrometry.</title>
        <authorList>
            <person name="Sekiguchi Y."/>
            <person name="Tourlousse D.M."/>
        </authorList>
    </citation>
    <scope>NUCLEOTIDE SEQUENCE</scope>
    <source>
        <strain evidence="5">10succ1</strain>
    </source>
</reference>
<dbReference type="InterPro" id="IPR036388">
    <property type="entry name" value="WH-like_DNA-bd_sf"/>
</dbReference>